<accession>A0AAV3YBS0</accession>
<sequence>MKIHRTKMKCLNNSKGQQQGSAQADKTLENQGQVENHSAEEIHASDPDEEFRRLFNAKSQKIQFPPASAVEQWEELDSNICP</sequence>
<feature type="compositionally biased region" description="Polar residues" evidence="1">
    <location>
        <begin position="11"/>
        <end position="36"/>
    </location>
</feature>
<keyword evidence="2" id="KW-0808">Transferase</keyword>
<dbReference type="GO" id="GO:0003964">
    <property type="term" value="F:RNA-directed DNA polymerase activity"/>
    <property type="evidence" value="ECO:0007669"/>
    <property type="project" value="UniProtKB-KW"/>
</dbReference>
<dbReference type="EMBL" id="BLXT01000825">
    <property type="protein sequence ID" value="GFN80458.1"/>
    <property type="molecule type" value="Genomic_DNA"/>
</dbReference>
<name>A0AAV3YBS0_9GAST</name>
<evidence type="ECO:0000313" key="3">
    <source>
        <dbReference type="Proteomes" id="UP000735302"/>
    </source>
</evidence>
<keyword evidence="3" id="KW-1185">Reference proteome</keyword>
<feature type="compositionally biased region" description="Basic and acidic residues" evidence="1">
    <location>
        <begin position="37"/>
        <end position="48"/>
    </location>
</feature>
<keyword evidence="2" id="KW-0695">RNA-directed DNA polymerase</keyword>
<gene>
    <name evidence="2" type="ORF">PoB_000696400</name>
</gene>
<proteinExistence type="predicted"/>
<keyword evidence="2" id="KW-0548">Nucleotidyltransferase</keyword>
<evidence type="ECO:0000313" key="2">
    <source>
        <dbReference type="EMBL" id="GFN80458.1"/>
    </source>
</evidence>
<feature type="region of interest" description="Disordered" evidence="1">
    <location>
        <begin position="1"/>
        <end position="48"/>
    </location>
</feature>
<reference evidence="2 3" key="1">
    <citation type="journal article" date="2021" name="Elife">
        <title>Chloroplast acquisition without the gene transfer in kleptoplastic sea slugs, Plakobranchus ocellatus.</title>
        <authorList>
            <person name="Maeda T."/>
            <person name="Takahashi S."/>
            <person name="Yoshida T."/>
            <person name="Shimamura S."/>
            <person name="Takaki Y."/>
            <person name="Nagai Y."/>
            <person name="Toyoda A."/>
            <person name="Suzuki Y."/>
            <person name="Arimoto A."/>
            <person name="Ishii H."/>
            <person name="Satoh N."/>
            <person name="Nishiyama T."/>
            <person name="Hasebe M."/>
            <person name="Maruyama T."/>
            <person name="Minagawa J."/>
            <person name="Obokata J."/>
            <person name="Shigenobu S."/>
        </authorList>
    </citation>
    <scope>NUCLEOTIDE SEQUENCE [LARGE SCALE GENOMIC DNA]</scope>
</reference>
<organism evidence="2 3">
    <name type="scientific">Plakobranchus ocellatus</name>
    <dbReference type="NCBI Taxonomy" id="259542"/>
    <lineage>
        <taxon>Eukaryota</taxon>
        <taxon>Metazoa</taxon>
        <taxon>Spiralia</taxon>
        <taxon>Lophotrochozoa</taxon>
        <taxon>Mollusca</taxon>
        <taxon>Gastropoda</taxon>
        <taxon>Heterobranchia</taxon>
        <taxon>Euthyneura</taxon>
        <taxon>Panpulmonata</taxon>
        <taxon>Sacoglossa</taxon>
        <taxon>Placobranchoidea</taxon>
        <taxon>Plakobranchidae</taxon>
        <taxon>Plakobranchus</taxon>
    </lineage>
</organism>
<protein>
    <submittedName>
        <fullName evidence="2">Reverse transcriptase</fullName>
    </submittedName>
</protein>
<comment type="caution">
    <text evidence="2">The sequence shown here is derived from an EMBL/GenBank/DDBJ whole genome shotgun (WGS) entry which is preliminary data.</text>
</comment>
<dbReference type="Proteomes" id="UP000735302">
    <property type="component" value="Unassembled WGS sequence"/>
</dbReference>
<evidence type="ECO:0000256" key="1">
    <source>
        <dbReference type="SAM" id="MobiDB-lite"/>
    </source>
</evidence>
<dbReference type="AlphaFoldDB" id="A0AAV3YBS0"/>